<feature type="region of interest" description="Disordered" evidence="1">
    <location>
        <begin position="1"/>
        <end position="100"/>
    </location>
</feature>
<feature type="compositionally biased region" description="Polar residues" evidence="1">
    <location>
        <begin position="46"/>
        <end position="82"/>
    </location>
</feature>
<dbReference type="Proteomes" id="UP000765509">
    <property type="component" value="Unassembled WGS sequence"/>
</dbReference>
<accession>A0A9Q3KHQ6</accession>
<keyword evidence="3" id="KW-1185">Reference proteome</keyword>
<name>A0A9Q3KHQ6_9BASI</name>
<dbReference type="AlphaFoldDB" id="A0A9Q3KHQ6"/>
<proteinExistence type="predicted"/>
<reference evidence="2" key="1">
    <citation type="submission" date="2021-03" db="EMBL/GenBank/DDBJ databases">
        <title>Draft genome sequence of rust myrtle Austropuccinia psidii MF-1, a brazilian biotype.</title>
        <authorList>
            <person name="Quecine M.C."/>
            <person name="Pachon D.M.R."/>
            <person name="Bonatelli M.L."/>
            <person name="Correr F.H."/>
            <person name="Franceschini L.M."/>
            <person name="Leite T.F."/>
            <person name="Margarido G.R.A."/>
            <person name="Almeida C.A."/>
            <person name="Ferrarezi J.A."/>
            <person name="Labate C.A."/>
        </authorList>
    </citation>
    <scope>NUCLEOTIDE SEQUENCE</scope>
    <source>
        <strain evidence="2">MF-1</strain>
    </source>
</reference>
<evidence type="ECO:0000313" key="2">
    <source>
        <dbReference type="EMBL" id="MBW0579445.1"/>
    </source>
</evidence>
<organism evidence="2 3">
    <name type="scientific">Austropuccinia psidii MF-1</name>
    <dbReference type="NCBI Taxonomy" id="1389203"/>
    <lineage>
        <taxon>Eukaryota</taxon>
        <taxon>Fungi</taxon>
        <taxon>Dikarya</taxon>
        <taxon>Basidiomycota</taxon>
        <taxon>Pucciniomycotina</taxon>
        <taxon>Pucciniomycetes</taxon>
        <taxon>Pucciniales</taxon>
        <taxon>Sphaerophragmiaceae</taxon>
        <taxon>Austropuccinia</taxon>
    </lineage>
</organism>
<evidence type="ECO:0000256" key="1">
    <source>
        <dbReference type="SAM" id="MobiDB-lite"/>
    </source>
</evidence>
<feature type="compositionally biased region" description="Polar residues" evidence="1">
    <location>
        <begin position="1"/>
        <end position="14"/>
    </location>
</feature>
<protein>
    <submittedName>
        <fullName evidence="2">Uncharacterized protein</fullName>
    </submittedName>
</protein>
<sequence length="100" mass="11443">MESQQAAQTPGGEQNQDKGKSSHYPSYRRTVEPDRLYSDSFRLRRSQATRLPSSSTPFRHQISDQESPSFTIPGGSQETTRIQGEKQDFFQPQAERVRPK</sequence>
<gene>
    <name evidence="2" type="ORF">O181_119160</name>
</gene>
<evidence type="ECO:0000313" key="3">
    <source>
        <dbReference type="Proteomes" id="UP000765509"/>
    </source>
</evidence>
<dbReference type="EMBL" id="AVOT02105094">
    <property type="protein sequence ID" value="MBW0579445.1"/>
    <property type="molecule type" value="Genomic_DNA"/>
</dbReference>
<comment type="caution">
    <text evidence="2">The sequence shown here is derived from an EMBL/GenBank/DDBJ whole genome shotgun (WGS) entry which is preliminary data.</text>
</comment>